<evidence type="ECO:0000313" key="2">
    <source>
        <dbReference type="EMBL" id="CDJ59279.1"/>
    </source>
</evidence>
<feature type="compositionally biased region" description="Low complexity" evidence="1">
    <location>
        <begin position="155"/>
        <end position="166"/>
    </location>
</feature>
<organism evidence="2 3">
    <name type="scientific">Eimeria maxima</name>
    <name type="common">Coccidian parasite</name>
    <dbReference type="NCBI Taxonomy" id="5804"/>
    <lineage>
        <taxon>Eukaryota</taxon>
        <taxon>Sar</taxon>
        <taxon>Alveolata</taxon>
        <taxon>Apicomplexa</taxon>
        <taxon>Conoidasida</taxon>
        <taxon>Coccidia</taxon>
        <taxon>Eucoccidiorida</taxon>
        <taxon>Eimeriorina</taxon>
        <taxon>Eimeriidae</taxon>
        <taxon>Eimeria</taxon>
    </lineage>
</organism>
<dbReference type="VEuPathDB" id="ToxoDB:EMWEY_00056650"/>
<proteinExistence type="predicted"/>
<evidence type="ECO:0000256" key="1">
    <source>
        <dbReference type="SAM" id="MobiDB-lite"/>
    </source>
</evidence>
<dbReference type="RefSeq" id="XP_013335927.1">
    <property type="nucleotide sequence ID" value="XM_013480473.1"/>
</dbReference>
<reference evidence="2" key="2">
    <citation type="submission" date="2013-10" db="EMBL/GenBank/DDBJ databases">
        <authorList>
            <person name="Aslett M."/>
        </authorList>
    </citation>
    <scope>NUCLEOTIDE SEQUENCE [LARGE SCALE GENOMIC DNA]</scope>
    <source>
        <strain evidence="2">Weybridge</strain>
    </source>
</reference>
<feature type="region of interest" description="Disordered" evidence="1">
    <location>
        <begin position="155"/>
        <end position="179"/>
    </location>
</feature>
<evidence type="ECO:0000313" key="3">
    <source>
        <dbReference type="Proteomes" id="UP000030763"/>
    </source>
</evidence>
<name>U6M9W8_EIMMA</name>
<feature type="compositionally biased region" description="Basic and acidic residues" evidence="1">
    <location>
        <begin position="1"/>
        <end position="15"/>
    </location>
</feature>
<dbReference type="OrthoDB" id="348356at2759"/>
<dbReference type="AlphaFoldDB" id="U6M9W8"/>
<dbReference type="GeneID" id="25339651"/>
<sequence length="458" mass="49717">PEQKEQHSAQEESKQPHLQLQKHGEQVKQQERQVTATEQVGQEQEQIRQRQGHQEKPKLQEEGETRQLQPADEVSAQLEEDEWIFQVSPAGEAEPSGSQEALQPYARGTAAGPSTSENVTREEVPGLAQALAAFSGSASGVSRDKGAAVPGMGAAAAAPAGMPAGGRPSADPFSAASATAGGGNKLSAPLLASLLTSRIGAGEALAEAAPAADSRLMAPVATPAQQELPGPVELSPADLVNHPFVRLPVPKLSKVHQVIVVDFERALTTAIGTRSAIPSLQKARQLLALEVVDVSDMMEMAVVAAELIEHAYHYECQDLSRHHTFRAVKRLGVRFLILDAVVSILTVLRQTPDPKLWERFTDAISDAAPPPTERANFAARTLFFTHLTQKLSSAIQLLKRAQRPEPAELLKIKRMLFCSEYSPSGLKQREFDSWRADDSNRFFALELLSPQEIEMYTH</sequence>
<gene>
    <name evidence="2" type="ORF">EMWEY_00056650</name>
</gene>
<accession>U6M9W8</accession>
<protein>
    <submittedName>
        <fullName evidence="2">Uncharacterized protein</fullName>
    </submittedName>
</protein>
<dbReference type="Proteomes" id="UP000030763">
    <property type="component" value="Unassembled WGS sequence"/>
</dbReference>
<feature type="non-terminal residue" evidence="2">
    <location>
        <position position="1"/>
    </location>
</feature>
<dbReference type="OMA" id="WRADNES"/>
<reference evidence="2" key="1">
    <citation type="submission" date="2013-10" db="EMBL/GenBank/DDBJ databases">
        <title>Genomic analysis of the causative agents of coccidiosis in chickens.</title>
        <authorList>
            <person name="Reid A.J."/>
            <person name="Blake D."/>
            <person name="Billington K."/>
            <person name="Browne H."/>
            <person name="Dunn M."/>
            <person name="Hung S."/>
            <person name="Kawahara F."/>
            <person name="Miranda-Saavedra D."/>
            <person name="Mourier T."/>
            <person name="Nagra H."/>
            <person name="Otto T.D."/>
            <person name="Rawlings N."/>
            <person name="Sanchez A."/>
            <person name="Sanders M."/>
            <person name="Subramaniam C."/>
            <person name="Tay Y."/>
            <person name="Dear P."/>
            <person name="Doerig C."/>
            <person name="Gruber A."/>
            <person name="Parkinson J."/>
            <person name="Shirley M."/>
            <person name="Wan K.L."/>
            <person name="Berriman M."/>
            <person name="Tomley F."/>
            <person name="Pain A."/>
        </authorList>
    </citation>
    <scope>NUCLEOTIDE SEQUENCE [LARGE SCALE GENOMIC DNA]</scope>
    <source>
        <strain evidence="2">Weybridge</strain>
    </source>
</reference>
<feature type="compositionally biased region" description="Basic and acidic residues" evidence="1">
    <location>
        <begin position="22"/>
        <end position="31"/>
    </location>
</feature>
<feature type="compositionally biased region" description="Basic and acidic residues" evidence="1">
    <location>
        <begin position="45"/>
        <end position="65"/>
    </location>
</feature>
<keyword evidence="3" id="KW-1185">Reference proteome</keyword>
<feature type="region of interest" description="Disordered" evidence="1">
    <location>
        <begin position="1"/>
        <end position="101"/>
    </location>
</feature>
<dbReference type="EMBL" id="HG720252">
    <property type="protein sequence ID" value="CDJ59279.1"/>
    <property type="molecule type" value="Genomic_DNA"/>
</dbReference>